<reference evidence="11" key="1">
    <citation type="submission" date="2009-09" db="EMBL/GenBank/DDBJ databases">
        <title>A functional laterally transferred ferrochelatase gene in filarial parasites.</title>
        <authorList>
            <person name="Wu B."/>
            <person name="Novelli J."/>
            <person name="Foster J."/>
            <person name="Slatko B."/>
        </authorList>
    </citation>
    <scope>NUCLEOTIDE SEQUENCE</scope>
</reference>
<dbReference type="GO" id="GO:0005743">
    <property type="term" value="C:mitochondrial inner membrane"/>
    <property type="evidence" value="ECO:0007669"/>
    <property type="project" value="UniProtKB-SubCell"/>
</dbReference>
<dbReference type="InterPro" id="IPR001015">
    <property type="entry name" value="Ferrochelatase"/>
</dbReference>
<accession>G8Z3I4</accession>
<dbReference type="GO" id="GO:0046872">
    <property type="term" value="F:metal ion binding"/>
    <property type="evidence" value="ECO:0007669"/>
    <property type="project" value="UniProtKB-KW"/>
</dbReference>
<evidence type="ECO:0000313" key="12">
    <source>
        <dbReference type="EnsemblMetazoa" id="OVOC11860.1"/>
    </source>
</evidence>
<comment type="function">
    <text evidence="10">Catalyzes the ferrous insertion into protoporphyrin IX.</text>
</comment>
<evidence type="ECO:0000256" key="4">
    <source>
        <dbReference type="ARBA" id="ARBA00022723"/>
    </source>
</evidence>
<dbReference type="Pfam" id="PF00762">
    <property type="entry name" value="Ferrochelatase"/>
    <property type="match status" value="1"/>
</dbReference>
<gene>
    <name evidence="11" type="primary">FC</name>
</gene>
<evidence type="ECO:0000256" key="5">
    <source>
        <dbReference type="ARBA" id="ARBA00023004"/>
    </source>
</evidence>
<dbReference type="GO" id="GO:0004325">
    <property type="term" value="F:ferrochelatase activity"/>
    <property type="evidence" value="ECO:0007669"/>
    <property type="project" value="UniProtKB-UniRule"/>
</dbReference>
<dbReference type="STRING" id="6282.G8Z3I4"/>
<evidence type="ECO:0000313" key="11">
    <source>
        <dbReference type="EMBL" id="ADI33751.1"/>
    </source>
</evidence>
<evidence type="ECO:0000256" key="10">
    <source>
        <dbReference type="RuleBase" id="RU000607"/>
    </source>
</evidence>
<dbReference type="FunFam" id="3.40.50.1400:FF:000002">
    <property type="entry name" value="Ferrochelatase"/>
    <property type="match status" value="1"/>
</dbReference>
<dbReference type="EMBL" id="CMVM020000016">
    <property type="status" value="NOT_ANNOTATED_CDS"/>
    <property type="molecule type" value="Genomic_DNA"/>
</dbReference>
<keyword evidence="6 10" id="KW-0350">Heme biosynthesis</keyword>
<dbReference type="HAMAP" id="MF_00323">
    <property type="entry name" value="Ferrochelatase"/>
    <property type="match status" value="1"/>
</dbReference>
<dbReference type="InterPro" id="IPR033659">
    <property type="entry name" value="Ferrochelatase_N"/>
</dbReference>
<dbReference type="NCBIfam" id="TIGR00109">
    <property type="entry name" value="hemH"/>
    <property type="match status" value="1"/>
</dbReference>
<dbReference type="InterPro" id="IPR033644">
    <property type="entry name" value="Ferrochelatase_C"/>
</dbReference>
<evidence type="ECO:0000313" key="13">
    <source>
        <dbReference type="Proteomes" id="UP000024404"/>
    </source>
</evidence>
<evidence type="ECO:0000256" key="1">
    <source>
        <dbReference type="ARBA" id="ARBA00004943"/>
    </source>
</evidence>
<evidence type="ECO:0000256" key="3">
    <source>
        <dbReference type="ARBA" id="ARBA00022490"/>
    </source>
</evidence>
<protein>
    <recommendedName>
        <fullName evidence="10">Ferrochelatase</fullName>
        <ecNumber evidence="10">4.98.1.1</ecNumber>
    </recommendedName>
</protein>
<keyword evidence="7 10" id="KW-0456">Lyase</keyword>
<keyword evidence="3" id="KW-0963">Cytoplasm</keyword>
<dbReference type="Gene3D" id="3.40.50.1400">
    <property type="match status" value="2"/>
</dbReference>
<keyword evidence="13" id="KW-1185">Reference proteome</keyword>
<organism evidence="11">
    <name type="scientific">Onchocerca volvulus</name>
    <dbReference type="NCBI Taxonomy" id="6282"/>
    <lineage>
        <taxon>Eukaryota</taxon>
        <taxon>Metazoa</taxon>
        <taxon>Ecdysozoa</taxon>
        <taxon>Nematoda</taxon>
        <taxon>Chromadorea</taxon>
        <taxon>Rhabditida</taxon>
        <taxon>Spirurina</taxon>
        <taxon>Spiruromorpha</taxon>
        <taxon>Filarioidea</taxon>
        <taxon>Onchocercidae</taxon>
        <taxon>Onchocerca</taxon>
    </lineage>
</organism>
<evidence type="ECO:0000256" key="8">
    <source>
        <dbReference type="ARBA" id="ARBA00023244"/>
    </source>
</evidence>
<dbReference type="AlphaFoldDB" id="G8Z3I4"/>
<dbReference type="InterPro" id="IPR019772">
    <property type="entry name" value="Ferrochelatase_AS"/>
</dbReference>
<dbReference type="PANTHER" id="PTHR11108:SF1">
    <property type="entry name" value="FERROCHELATASE, MITOCHONDRIAL"/>
    <property type="match status" value="1"/>
</dbReference>
<evidence type="ECO:0000256" key="7">
    <source>
        <dbReference type="ARBA" id="ARBA00023239"/>
    </source>
</evidence>
<accession>A0A044RFG1</accession>
<comment type="pathway">
    <text evidence="1 10">Porphyrin-containing compound metabolism; protoheme biosynthesis; protoheme from protoporphyrin-IX: step 1/1.</text>
</comment>
<dbReference type="EMBL" id="GQ895742">
    <property type="protein sequence ID" value="ADI33751.1"/>
    <property type="molecule type" value="mRNA"/>
</dbReference>
<evidence type="ECO:0000256" key="2">
    <source>
        <dbReference type="ARBA" id="ARBA00007718"/>
    </source>
</evidence>
<comment type="catalytic activity">
    <reaction evidence="9">
        <text>heme b + 2 H(+) = protoporphyrin IX + Fe(2+)</text>
        <dbReference type="Rhea" id="RHEA:22584"/>
        <dbReference type="ChEBI" id="CHEBI:15378"/>
        <dbReference type="ChEBI" id="CHEBI:29033"/>
        <dbReference type="ChEBI" id="CHEBI:57306"/>
        <dbReference type="ChEBI" id="CHEBI:60344"/>
        <dbReference type="EC" id="4.98.1.1"/>
    </reaction>
    <physiologicalReaction direction="right-to-left" evidence="9">
        <dbReference type="Rhea" id="RHEA:22586"/>
    </physiologicalReaction>
</comment>
<dbReference type="CDD" id="cd03411">
    <property type="entry name" value="Ferrochelatase_N"/>
    <property type="match status" value="1"/>
</dbReference>
<dbReference type="UniPathway" id="UPA00252">
    <property type="reaction ID" value="UER00325"/>
</dbReference>
<comment type="similarity">
    <text evidence="2 10">Belongs to the ferrochelatase family.</text>
</comment>
<reference evidence="13" key="2">
    <citation type="submission" date="2013-10" db="EMBL/GenBank/DDBJ databases">
        <title>Genome sequencing of Onchocerca volvulus.</title>
        <authorList>
            <person name="Cotton J."/>
            <person name="Tsai J."/>
            <person name="Stanley E."/>
            <person name="Tracey A."/>
            <person name="Holroyd N."/>
            <person name="Lustigman S."/>
            <person name="Berriman M."/>
        </authorList>
    </citation>
    <scope>NUCLEOTIDE SEQUENCE</scope>
</reference>
<keyword evidence="8 10" id="KW-0627">Porphyrin biosynthesis</keyword>
<keyword evidence="5 10" id="KW-0408">Iron</keyword>
<dbReference type="SUPFAM" id="SSF53800">
    <property type="entry name" value="Chelatase"/>
    <property type="match status" value="1"/>
</dbReference>
<dbReference type="Proteomes" id="UP000024404">
    <property type="component" value="Unassembled WGS sequence"/>
</dbReference>
<keyword evidence="10" id="KW-0496">Mitochondrion</keyword>
<dbReference type="GO" id="GO:0006783">
    <property type="term" value="P:heme biosynthetic process"/>
    <property type="evidence" value="ECO:0007669"/>
    <property type="project" value="UniProtKB-UniRule"/>
</dbReference>
<sequence length="357" mass="41319">MWFVIRRYIISWVDNEVPNLITGKESIPELRKKIGVLVVNTGTPSGYGYWPMRRYLQEFLSDRRVVELPRIFWWPILHLFILTGKPFSSGKCYKSIWNTVQNESPLRTMTRNQAAKLADRLCSQSIMVDWAFRYGEPSIASRIHKLEEKGCDKLIIFPLFPQFSAVTSASIFDETCRCLMKQRHQMILSVVQPFYDNELYVKALLKHLNSALKRFQAPPQVIIVSYHGIPLSYQSSGDPYGFQCKYTTKLLREGWQTSNCDLITTFQSKFGPGEWLKPYTEDTVLQLVKHGVKRIMVISPGFFSDCLETTEELELQLADSFRKHGGEEFVYVPCLNDSSEAIDILETLSRKHIQCFL</sequence>
<reference evidence="12" key="3">
    <citation type="submission" date="2022-06" db="UniProtKB">
        <authorList>
            <consortium name="EnsemblMetazoa"/>
        </authorList>
    </citation>
    <scope>IDENTIFICATION</scope>
</reference>
<evidence type="ECO:0000256" key="6">
    <source>
        <dbReference type="ARBA" id="ARBA00023133"/>
    </source>
</evidence>
<dbReference type="PROSITE" id="PS00534">
    <property type="entry name" value="FERROCHELATASE"/>
    <property type="match status" value="1"/>
</dbReference>
<name>G8Z3I4_ONCVO</name>
<dbReference type="PANTHER" id="PTHR11108">
    <property type="entry name" value="FERROCHELATASE"/>
    <property type="match status" value="1"/>
</dbReference>
<keyword evidence="4" id="KW-0479">Metal-binding</keyword>
<dbReference type="EnsemblMetazoa" id="OVOC11860.1">
    <property type="protein sequence ID" value="OVOC11860.1"/>
    <property type="gene ID" value="WBGene00248669"/>
</dbReference>
<proteinExistence type="evidence at transcript level"/>
<keyword evidence="10" id="KW-0999">Mitochondrion inner membrane</keyword>
<comment type="subcellular location">
    <subcellularLocation>
        <location evidence="10">Mitochondrion inner membrane</location>
    </subcellularLocation>
</comment>
<keyword evidence="10" id="KW-0472">Membrane</keyword>
<dbReference type="CDD" id="cd00419">
    <property type="entry name" value="Ferrochelatase_C"/>
    <property type="match status" value="1"/>
</dbReference>
<dbReference type="HOGENOM" id="CLU_018884_0_0_1"/>
<evidence type="ECO:0000256" key="9">
    <source>
        <dbReference type="ARBA" id="ARBA00049915"/>
    </source>
</evidence>
<dbReference type="EC" id="4.98.1.1" evidence="10"/>